<keyword evidence="2" id="KW-1185">Reference proteome</keyword>
<dbReference type="EMBL" id="CM042885">
    <property type="protein sequence ID" value="KAI4365710.1"/>
    <property type="molecule type" value="Genomic_DNA"/>
</dbReference>
<comment type="caution">
    <text evidence="1">The sequence shown here is derived from an EMBL/GenBank/DDBJ whole genome shotgun (WGS) entry which is preliminary data.</text>
</comment>
<sequence>MTKFTGTMYVVIRFFGKRSGRRDEHYPRWSVRCITPAGWKQGSLRSSVSVVAVRDGQSSEAVNSGWATTYEEITAADADKLKGSLKVFRGLTVALKLKSTYGLMMKVPEHRGTSTGGISSATTTSAPSTPSASSKRSRDPEDEVYLDNLHSSKRYLSEIMASSLNGITAGREENLSESPAKLDSMLCLSTRQCQKTLMTRDSANLLSAVARPSQRVFLTTTSTRFRFGR</sequence>
<protein>
    <submittedName>
        <fullName evidence="1">Uncharacterized protein</fullName>
    </submittedName>
</protein>
<evidence type="ECO:0000313" key="1">
    <source>
        <dbReference type="EMBL" id="KAI4365710.1"/>
    </source>
</evidence>
<proteinExistence type="predicted"/>
<reference evidence="2" key="1">
    <citation type="journal article" date="2023" name="Front. Plant Sci.">
        <title>Chromosomal-level genome assembly of Melastoma candidum provides insights into trichome evolution.</title>
        <authorList>
            <person name="Zhong Y."/>
            <person name="Wu W."/>
            <person name="Sun C."/>
            <person name="Zou P."/>
            <person name="Liu Y."/>
            <person name="Dai S."/>
            <person name="Zhou R."/>
        </authorList>
    </citation>
    <scope>NUCLEOTIDE SEQUENCE [LARGE SCALE GENOMIC DNA]</scope>
</reference>
<name>A0ACB9QGW5_9MYRT</name>
<organism evidence="1 2">
    <name type="scientific">Melastoma candidum</name>
    <dbReference type="NCBI Taxonomy" id="119954"/>
    <lineage>
        <taxon>Eukaryota</taxon>
        <taxon>Viridiplantae</taxon>
        <taxon>Streptophyta</taxon>
        <taxon>Embryophyta</taxon>
        <taxon>Tracheophyta</taxon>
        <taxon>Spermatophyta</taxon>
        <taxon>Magnoliopsida</taxon>
        <taxon>eudicotyledons</taxon>
        <taxon>Gunneridae</taxon>
        <taxon>Pentapetalae</taxon>
        <taxon>rosids</taxon>
        <taxon>malvids</taxon>
        <taxon>Myrtales</taxon>
        <taxon>Melastomataceae</taxon>
        <taxon>Melastomatoideae</taxon>
        <taxon>Melastomateae</taxon>
        <taxon>Melastoma</taxon>
    </lineage>
</organism>
<evidence type="ECO:0000313" key="2">
    <source>
        <dbReference type="Proteomes" id="UP001057402"/>
    </source>
</evidence>
<accession>A0ACB9QGW5</accession>
<dbReference type="Proteomes" id="UP001057402">
    <property type="component" value="Chromosome 6"/>
</dbReference>
<gene>
    <name evidence="1" type="ORF">MLD38_021674</name>
</gene>